<dbReference type="EMBL" id="JAJVCZ030000002">
    <property type="protein sequence ID" value="KAL0263289.1"/>
    <property type="molecule type" value="Genomic_DNA"/>
</dbReference>
<evidence type="ECO:0000256" key="1">
    <source>
        <dbReference type="SAM" id="MobiDB-lite"/>
    </source>
</evidence>
<feature type="compositionally biased region" description="Polar residues" evidence="1">
    <location>
        <begin position="137"/>
        <end position="166"/>
    </location>
</feature>
<feature type="region of interest" description="Disordered" evidence="1">
    <location>
        <begin position="1"/>
        <end position="181"/>
    </location>
</feature>
<name>A0ABR3CUU1_9PEZI</name>
<dbReference type="RefSeq" id="XP_066636318.1">
    <property type="nucleotide sequence ID" value="XM_066773751.1"/>
</dbReference>
<sequence length="519" mass="54837">MDNPNASTAKMSPKPENRDQSKARNASSGSLFNKFGEVLGEKTTNLKRSLPFKASTTSPKPTEKMKIGAPFNARQGAGAMATPPRRPKAGEDARTWGTPDLVDTKPKLPGGIEQQSEAQVTTTDGNSGTGGTHSTSPVHDTTGISEAEQKNSTVNKKSLDRSSCSITALPRPPASNGLRGLMASAHRLSRLALNDPFPSAGSDSDSRAENAGDARQQQERIRPKKSSIFEQMKNTLKGRRHKRSNTTVQTQVDFHESAPQSSLRTSRSAALLTSQPAVSSERYGGISPPMEAALSESTMAPPELPPINSGPAMTFSSMSLLQSPRQDSRDVSATAPKSSQGAYASRPTEELPAFAKESSMPEGIEVSGHNGFHRMNPLRSHANVMEFAEAPSVAVPARMAAIPEDKAVSVASQSSAVGGATSISGQNAAEASGREDRVSHLSNVGDYASNAMDSSSSVASSGMSLIVNLSSESLSVTTDGVPSGQNPNRNMIVMGNDIWLVDVNGFLHHYEEIPYPVAL</sequence>
<dbReference type="GeneID" id="92006354"/>
<feature type="compositionally biased region" description="Basic and acidic residues" evidence="1">
    <location>
        <begin position="13"/>
        <end position="22"/>
    </location>
</feature>
<feature type="region of interest" description="Disordered" evidence="1">
    <location>
        <begin position="319"/>
        <end position="348"/>
    </location>
</feature>
<comment type="caution">
    <text evidence="2">The sequence shown here is derived from an EMBL/GenBank/DDBJ whole genome shotgun (WGS) entry which is preliminary data.</text>
</comment>
<evidence type="ECO:0000313" key="3">
    <source>
        <dbReference type="Proteomes" id="UP001430584"/>
    </source>
</evidence>
<keyword evidence="3" id="KW-1185">Reference proteome</keyword>
<accession>A0ABR3CUU1</accession>
<protein>
    <submittedName>
        <fullName evidence="2">Uncharacterized protein</fullName>
    </submittedName>
</protein>
<feature type="compositionally biased region" description="Basic and acidic residues" evidence="1">
    <location>
        <begin position="204"/>
        <end position="221"/>
    </location>
</feature>
<feature type="compositionally biased region" description="Polar residues" evidence="1">
    <location>
        <begin position="1"/>
        <end position="10"/>
    </location>
</feature>
<reference evidence="2 3" key="1">
    <citation type="submission" date="2024-02" db="EMBL/GenBank/DDBJ databases">
        <title>De novo assembly and annotation of 12 fungi associated with fruit tree decline syndrome in Ontario, Canada.</title>
        <authorList>
            <person name="Sulman M."/>
            <person name="Ellouze W."/>
            <person name="Ilyukhin E."/>
        </authorList>
    </citation>
    <scope>NUCLEOTIDE SEQUENCE [LARGE SCALE GENOMIC DNA]</scope>
    <source>
        <strain evidence="2 3">FDS-637</strain>
    </source>
</reference>
<proteinExistence type="predicted"/>
<organism evidence="2 3">
    <name type="scientific">Diplodia seriata</name>
    <dbReference type="NCBI Taxonomy" id="420778"/>
    <lineage>
        <taxon>Eukaryota</taxon>
        <taxon>Fungi</taxon>
        <taxon>Dikarya</taxon>
        <taxon>Ascomycota</taxon>
        <taxon>Pezizomycotina</taxon>
        <taxon>Dothideomycetes</taxon>
        <taxon>Dothideomycetes incertae sedis</taxon>
        <taxon>Botryosphaeriales</taxon>
        <taxon>Botryosphaeriaceae</taxon>
        <taxon>Diplodia</taxon>
    </lineage>
</organism>
<dbReference type="Proteomes" id="UP001430584">
    <property type="component" value="Unassembled WGS sequence"/>
</dbReference>
<evidence type="ECO:0000313" key="2">
    <source>
        <dbReference type="EMBL" id="KAL0263289.1"/>
    </source>
</evidence>
<feature type="region of interest" description="Disordered" evidence="1">
    <location>
        <begin position="193"/>
        <end position="229"/>
    </location>
</feature>
<gene>
    <name evidence="2" type="ORF">SLS55_002269</name>
</gene>
<feature type="compositionally biased region" description="Low complexity" evidence="1">
    <location>
        <begin position="121"/>
        <end position="136"/>
    </location>
</feature>